<dbReference type="EMBL" id="BJYU01000467">
    <property type="protein sequence ID" value="GEO19369.1"/>
    <property type="molecule type" value="Genomic_DNA"/>
</dbReference>
<name>A0A512C581_9HYPH</name>
<protein>
    <submittedName>
        <fullName evidence="1">Uncharacterized protein</fullName>
    </submittedName>
</protein>
<organism evidence="1 2">
    <name type="scientific">Microvirga aerophila</name>
    <dbReference type="NCBI Taxonomy" id="670291"/>
    <lineage>
        <taxon>Bacteria</taxon>
        <taxon>Pseudomonadati</taxon>
        <taxon>Pseudomonadota</taxon>
        <taxon>Alphaproteobacteria</taxon>
        <taxon>Hyphomicrobiales</taxon>
        <taxon>Methylobacteriaceae</taxon>
        <taxon>Microvirga</taxon>
    </lineage>
</organism>
<dbReference type="Proteomes" id="UP000321085">
    <property type="component" value="Unassembled WGS sequence"/>
</dbReference>
<evidence type="ECO:0000313" key="2">
    <source>
        <dbReference type="Proteomes" id="UP000321085"/>
    </source>
</evidence>
<dbReference type="AlphaFoldDB" id="A0A512C581"/>
<proteinExistence type="predicted"/>
<evidence type="ECO:0000313" key="1">
    <source>
        <dbReference type="EMBL" id="GEO19369.1"/>
    </source>
</evidence>
<comment type="caution">
    <text evidence="1">The sequence shown here is derived from an EMBL/GenBank/DDBJ whole genome shotgun (WGS) entry which is preliminary data.</text>
</comment>
<sequence length="82" mass="8881">MNGAGKLLQQNVRSSMTPEVELIRALAEDLALEILASYTPEDFQQADFTSLGKAAVYLTQHDEGPGPALEELIKNVQHAQGT</sequence>
<reference evidence="1 2" key="1">
    <citation type="submission" date="2019-07" db="EMBL/GenBank/DDBJ databases">
        <title>Whole genome shotgun sequence of Microvirga aerophila NBRC 106136.</title>
        <authorList>
            <person name="Hosoyama A."/>
            <person name="Uohara A."/>
            <person name="Ohji S."/>
            <person name="Ichikawa N."/>
        </authorList>
    </citation>
    <scope>NUCLEOTIDE SEQUENCE [LARGE SCALE GENOMIC DNA]</scope>
    <source>
        <strain evidence="1 2">NBRC 106136</strain>
    </source>
</reference>
<gene>
    <name evidence="1" type="ORF">MAE02_70650</name>
</gene>
<accession>A0A512C581</accession>
<keyword evidence="2" id="KW-1185">Reference proteome</keyword>